<evidence type="ECO:0000256" key="1">
    <source>
        <dbReference type="SAM" id="MobiDB-lite"/>
    </source>
</evidence>
<dbReference type="Proteomes" id="UP001497453">
    <property type="component" value="Chromosome 2"/>
</dbReference>
<accession>A0ABP1D5Z8</accession>
<reference evidence="4" key="1">
    <citation type="submission" date="2024-04" db="EMBL/GenBank/DDBJ databases">
        <authorList>
            <person name="Shaw F."/>
            <person name="Minotto A."/>
        </authorList>
    </citation>
    <scope>NUCLEOTIDE SEQUENCE [LARGE SCALE GENOMIC DNA]</scope>
</reference>
<protein>
    <submittedName>
        <fullName evidence="3">Uncharacterized protein</fullName>
    </submittedName>
</protein>
<evidence type="ECO:0000256" key="2">
    <source>
        <dbReference type="SAM" id="SignalP"/>
    </source>
</evidence>
<evidence type="ECO:0000313" key="3">
    <source>
        <dbReference type="EMBL" id="CAL1702589.1"/>
    </source>
</evidence>
<proteinExistence type="predicted"/>
<keyword evidence="4" id="KW-1185">Reference proteome</keyword>
<dbReference type="EMBL" id="OZ037945">
    <property type="protein sequence ID" value="CAL1702589.1"/>
    <property type="molecule type" value="Genomic_DNA"/>
</dbReference>
<feature type="region of interest" description="Disordered" evidence="1">
    <location>
        <begin position="189"/>
        <end position="228"/>
    </location>
</feature>
<evidence type="ECO:0000313" key="4">
    <source>
        <dbReference type="Proteomes" id="UP001497453"/>
    </source>
</evidence>
<feature type="chain" id="PRO_5047200780" evidence="2">
    <location>
        <begin position="21"/>
        <end position="228"/>
    </location>
</feature>
<keyword evidence="2" id="KW-0732">Signal</keyword>
<feature type="signal peptide" evidence="2">
    <location>
        <begin position="1"/>
        <end position="20"/>
    </location>
</feature>
<gene>
    <name evidence="3" type="ORF">GFSPODELE1_LOCUS4118</name>
</gene>
<sequence length="228" mass="25479">MHAFAAIVVVLTLVARPVFAIPLPSVGGGKLDLLARTNLAPGLAEVLNLHERSSEDALLLGRMHSRDFRRPVSAYVEPQARSIIFSREDLPRRSIFAEEVLLRRAPEPSVFVRAHPRDFSRIHEARMEEAREIAEIARAIIEPVLYAREHARDFHNELPSRSVGENTAIAEVPHPQPAKTHPRDFRVPTVTKKSASAQQGATLSRKYSVQQRSSDGPQCVAKRRLSLN</sequence>
<feature type="compositionally biased region" description="Polar residues" evidence="1">
    <location>
        <begin position="191"/>
        <end position="216"/>
    </location>
</feature>
<name>A0ABP1D5Z8_9APHY</name>
<organism evidence="3 4">
    <name type="scientific">Somion occarium</name>
    <dbReference type="NCBI Taxonomy" id="3059160"/>
    <lineage>
        <taxon>Eukaryota</taxon>
        <taxon>Fungi</taxon>
        <taxon>Dikarya</taxon>
        <taxon>Basidiomycota</taxon>
        <taxon>Agaricomycotina</taxon>
        <taxon>Agaricomycetes</taxon>
        <taxon>Polyporales</taxon>
        <taxon>Cerrenaceae</taxon>
        <taxon>Somion</taxon>
    </lineage>
</organism>